<sequence>MAGLGKVAEGVTVGRDADHPPATRTPPSRPL</sequence>
<dbReference type="Proteomes" id="UP000217103">
    <property type="component" value="Unassembled WGS sequence"/>
</dbReference>
<protein>
    <submittedName>
        <fullName evidence="2">Uncharacterized protein</fullName>
    </submittedName>
</protein>
<keyword evidence="3" id="KW-1185">Reference proteome</keyword>
<gene>
    <name evidence="2" type="ORF">SAMN04489764_1863</name>
</gene>
<name>A0A1H1D7Q8_9ACTN</name>
<evidence type="ECO:0000313" key="2">
    <source>
        <dbReference type="EMBL" id="SDQ72493.1"/>
    </source>
</evidence>
<feature type="region of interest" description="Disordered" evidence="1">
    <location>
        <begin position="1"/>
        <end position="31"/>
    </location>
</feature>
<evidence type="ECO:0000313" key="3">
    <source>
        <dbReference type="Proteomes" id="UP000217103"/>
    </source>
</evidence>
<dbReference type="EMBL" id="FNKK01000002">
    <property type="protein sequence ID" value="SDQ72493.1"/>
    <property type="molecule type" value="Genomic_DNA"/>
</dbReference>
<reference evidence="2 3" key="1">
    <citation type="submission" date="2016-10" db="EMBL/GenBank/DDBJ databases">
        <authorList>
            <person name="de Groot N.N."/>
        </authorList>
    </citation>
    <scope>NUCLEOTIDE SEQUENCE [LARGE SCALE GENOMIC DNA]</scope>
    <source>
        <strain evidence="2 3">DSM 43794</strain>
    </source>
</reference>
<evidence type="ECO:0000256" key="1">
    <source>
        <dbReference type="SAM" id="MobiDB-lite"/>
    </source>
</evidence>
<proteinExistence type="predicted"/>
<accession>A0A1H1D7Q8</accession>
<dbReference type="AlphaFoldDB" id="A0A1H1D7Q8"/>
<organism evidence="2 3">
    <name type="scientific">Thermostaphylospora chromogena</name>
    <dbReference type="NCBI Taxonomy" id="35622"/>
    <lineage>
        <taxon>Bacteria</taxon>
        <taxon>Bacillati</taxon>
        <taxon>Actinomycetota</taxon>
        <taxon>Actinomycetes</taxon>
        <taxon>Streptosporangiales</taxon>
        <taxon>Thermomonosporaceae</taxon>
        <taxon>Thermostaphylospora</taxon>
    </lineage>
</organism>